<dbReference type="Pfam" id="PF12796">
    <property type="entry name" value="Ank_2"/>
    <property type="match status" value="1"/>
</dbReference>
<keyword evidence="2 3" id="KW-0040">ANK repeat</keyword>
<reference evidence="6" key="3">
    <citation type="journal article" date="2016" name="Gigascience">
        <title>De novo construction of an expanded transcriptome assembly for the western tarnished plant bug, Lygus hesperus.</title>
        <authorList>
            <person name="Tassone E.E."/>
            <person name="Geib S.M."/>
            <person name="Hall B."/>
            <person name="Fabrick J.A."/>
            <person name="Brent C.S."/>
            <person name="Hull J.J."/>
        </authorList>
    </citation>
    <scope>NUCLEOTIDE SEQUENCE</scope>
</reference>
<feature type="repeat" description="ANK" evidence="3">
    <location>
        <begin position="32"/>
        <end position="64"/>
    </location>
</feature>
<evidence type="ECO:0000313" key="5">
    <source>
        <dbReference type="EMBL" id="JAG07252.1"/>
    </source>
</evidence>
<dbReference type="InterPro" id="IPR002110">
    <property type="entry name" value="Ankyrin_rpt"/>
</dbReference>
<dbReference type="SUPFAM" id="SSF48403">
    <property type="entry name" value="Ankyrin repeat"/>
    <property type="match status" value="1"/>
</dbReference>
<dbReference type="PANTHER" id="PTHR24171">
    <property type="entry name" value="ANKYRIN REPEAT DOMAIN-CONTAINING PROTEIN 39-RELATED"/>
    <property type="match status" value="1"/>
</dbReference>
<dbReference type="InterPro" id="IPR036770">
    <property type="entry name" value="Ankyrin_rpt-contain_sf"/>
</dbReference>
<name>A0A0A9WFM4_LYGHE</name>
<evidence type="ECO:0000256" key="3">
    <source>
        <dbReference type="PROSITE-ProRule" id="PRU00023"/>
    </source>
</evidence>
<feature type="compositionally biased region" description="Low complexity" evidence="4">
    <location>
        <begin position="170"/>
        <end position="184"/>
    </location>
</feature>
<feature type="repeat" description="ANK" evidence="3">
    <location>
        <begin position="1"/>
        <end position="31"/>
    </location>
</feature>
<reference evidence="5" key="1">
    <citation type="journal article" date="2014" name="PLoS ONE">
        <title>Transcriptome-Based Identification of ABC Transporters in the Western Tarnished Plant Bug Lygus hesperus.</title>
        <authorList>
            <person name="Hull J.J."/>
            <person name="Chaney K."/>
            <person name="Geib S.M."/>
            <person name="Fabrick J.A."/>
            <person name="Brent C.S."/>
            <person name="Walsh D."/>
            <person name="Lavine L.C."/>
        </authorList>
    </citation>
    <scope>NUCLEOTIDE SEQUENCE</scope>
</reference>
<keyword evidence="1" id="KW-0677">Repeat</keyword>
<evidence type="ECO:0000313" key="6">
    <source>
        <dbReference type="EMBL" id="JAQ10308.1"/>
    </source>
</evidence>
<evidence type="ECO:0000256" key="1">
    <source>
        <dbReference type="ARBA" id="ARBA00022737"/>
    </source>
</evidence>
<evidence type="ECO:0000256" key="4">
    <source>
        <dbReference type="SAM" id="MobiDB-lite"/>
    </source>
</evidence>
<dbReference type="SMART" id="SM00248">
    <property type="entry name" value="ANK"/>
    <property type="match status" value="2"/>
</dbReference>
<feature type="region of interest" description="Disordered" evidence="4">
    <location>
        <begin position="165"/>
        <end position="205"/>
    </location>
</feature>
<dbReference type="AlphaFoldDB" id="A0A0A9WFM4"/>
<dbReference type="EMBL" id="GBHO01036352">
    <property type="protein sequence ID" value="JAG07252.1"/>
    <property type="molecule type" value="Transcribed_RNA"/>
</dbReference>
<gene>
    <name evidence="6" type="primary">LATA_1</name>
    <name evidence="5" type="ORF">CM83_12291</name>
    <name evidence="6" type="ORF">g.6534</name>
</gene>
<accession>A0A0A9WFM4</accession>
<evidence type="ECO:0000256" key="2">
    <source>
        <dbReference type="ARBA" id="ARBA00023043"/>
    </source>
</evidence>
<dbReference type="PROSITE" id="PS50297">
    <property type="entry name" value="ANK_REP_REGION"/>
    <property type="match status" value="2"/>
</dbReference>
<proteinExistence type="predicted"/>
<protein>
    <submittedName>
        <fullName evidence="6">Alpha-latrotoxin-Lh1a</fullName>
    </submittedName>
</protein>
<organism evidence="5">
    <name type="scientific">Lygus hesperus</name>
    <name type="common">Western plant bug</name>
    <dbReference type="NCBI Taxonomy" id="30085"/>
    <lineage>
        <taxon>Eukaryota</taxon>
        <taxon>Metazoa</taxon>
        <taxon>Ecdysozoa</taxon>
        <taxon>Arthropoda</taxon>
        <taxon>Hexapoda</taxon>
        <taxon>Insecta</taxon>
        <taxon>Pterygota</taxon>
        <taxon>Neoptera</taxon>
        <taxon>Paraneoptera</taxon>
        <taxon>Hemiptera</taxon>
        <taxon>Heteroptera</taxon>
        <taxon>Panheteroptera</taxon>
        <taxon>Cimicomorpha</taxon>
        <taxon>Miridae</taxon>
        <taxon>Mirini</taxon>
        <taxon>Lygus</taxon>
    </lineage>
</organism>
<dbReference type="EMBL" id="GDHC01008321">
    <property type="protein sequence ID" value="JAQ10308.1"/>
    <property type="molecule type" value="Transcribed_RNA"/>
</dbReference>
<dbReference type="PROSITE" id="PS50088">
    <property type="entry name" value="ANK_REPEAT"/>
    <property type="match status" value="2"/>
</dbReference>
<reference evidence="5" key="2">
    <citation type="submission" date="2014-07" db="EMBL/GenBank/DDBJ databases">
        <authorList>
            <person name="Hull J."/>
        </authorList>
    </citation>
    <scope>NUCLEOTIDE SEQUENCE</scope>
</reference>
<sequence>MTPLCVATQANNIHCVEYLLDKGADVDKRSSHGRSPLLFAAESGHLSLMSYLINRGATNFTYNDQQLESNFISYHIRQGITRRDIYSVLKDDTLAGIVLDYLGLSGHRVRPIERLTSHISTSRVNKYTPRNHVYDYRGTNRIEEPGAFTKVDSKDVESCVGNDATASNVTHTHPAATTAAIDTAGPSPTSAEQPEGEPEVHEINK</sequence>
<dbReference type="Gene3D" id="1.25.40.20">
    <property type="entry name" value="Ankyrin repeat-containing domain"/>
    <property type="match status" value="1"/>
</dbReference>
<dbReference type="PANTHER" id="PTHR24171:SF9">
    <property type="entry name" value="ANKYRIN REPEAT DOMAIN-CONTAINING PROTEIN 39"/>
    <property type="match status" value="1"/>
</dbReference>